<dbReference type="RefSeq" id="WP_262396300.1">
    <property type="nucleotide sequence ID" value="NZ_JACRTD010000017.1"/>
</dbReference>
<dbReference type="AlphaFoldDB" id="A0A926ERY1"/>
<keyword evidence="1" id="KW-0946">Virion</keyword>
<dbReference type="Proteomes" id="UP000623678">
    <property type="component" value="Unassembled WGS sequence"/>
</dbReference>
<accession>A0A926ERY1</accession>
<keyword evidence="2" id="KW-1185">Reference proteome</keyword>
<organism evidence="1 2">
    <name type="scientific">Youxingia wuxianensis</name>
    <dbReference type="NCBI Taxonomy" id="2763678"/>
    <lineage>
        <taxon>Bacteria</taxon>
        <taxon>Bacillati</taxon>
        <taxon>Bacillota</taxon>
        <taxon>Clostridia</taxon>
        <taxon>Eubacteriales</taxon>
        <taxon>Oscillospiraceae</taxon>
        <taxon>Youxingia</taxon>
    </lineage>
</organism>
<reference evidence="1" key="1">
    <citation type="submission" date="2020-08" db="EMBL/GenBank/DDBJ databases">
        <title>Genome public.</title>
        <authorList>
            <person name="Liu C."/>
            <person name="Sun Q."/>
        </authorList>
    </citation>
    <scope>NUCLEOTIDE SEQUENCE</scope>
    <source>
        <strain evidence="1">NSJ-64</strain>
    </source>
</reference>
<comment type="caution">
    <text evidence="1">The sequence shown here is derived from an EMBL/GenBank/DDBJ whole genome shotgun (WGS) entry which is preliminary data.</text>
</comment>
<sequence length="351" mass="37694">RLIENLVFPNLIYKDYSNQFVNGKGAKVQVKKPVVLTAQEFDSSAGVTAQDINEDSVEVTLDKIATVDIEVSALEGAVNFDDANRLFIEPAAVALAQKINSDGLDLYADIPYIGGVAGTTPDALEDLSEVRKLLNINKVPVAGRVAVWDTEADAKYTTIPAIVNAEKSGSTTALREGSIGRLFGLDNYMSQEVKKHTKGTLSAAVKPKASTSKGATSLTLSATAVTGTLVKGDVLTILDDTYVVTADATAASNEITVNIYPALKKDITTNTVVAVSDSHTANLAFNPMAFAFVTRPLVQPAGVESYVTSYNGLSLRVTRGYDMKYKKEMMSMDVLYGYKTMYPELAVRYMG</sequence>
<name>A0A926ERY1_9FIRM</name>
<keyword evidence="1" id="KW-0167">Capsid protein</keyword>
<evidence type="ECO:0000313" key="2">
    <source>
        <dbReference type="Proteomes" id="UP000623678"/>
    </source>
</evidence>
<dbReference type="EMBL" id="JACRTD010000017">
    <property type="protein sequence ID" value="MBC8586581.1"/>
    <property type="molecule type" value="Genomic_DNA"/>
</dbReference>
<proteinExistence type="predicted"/>
<evidence type="ECO:0000313" key="1">
    <source>
        <dbReference type="EMBL" id="MBC8586581.1"/>
    </source>
</evidence>
<feature type="non-terminal residue" evidence="1">
    <location>
        <position position="1"/>
    </location>
</feature>
<gene>
    <name evidence="1" type="ORF">H8705_13430</name>
</gene>
<protein>
    <submittedName>
        <fullName evidence="1">P22 coat protein</fullName>
    </submittedName>
</protein>